<comment type="similarity">
    <text evidence="1">Belongs to the LysR transcriptional regulatory family.</text>
</comment>
<gene>
    <name evidence="7" type="ORF">J2W36_003417</name>
</gene>
<evidence type="ECO:0000256" key="5">
    <source>
        <dbReference type="SAM" id="Phobius"/>
    </source>
</evidence>
<keyword evidence="5" id="KW-1133">Transmembrane helix</keyword>
<evidence type="ECO:0000259" key="6">
    <source>
        <dbReference type="PROSITE" id="PS50931"/>
    </source>
</evidence>
<keyword evidence="2" id="KW-0805">Transcription regulation</keyword>
<dbReference type="PANTHER" id="PTHR30419:SF8">
    <property type="entry name" value="NITROGEN ASSIMILATION TRANSCRIPTIONAL ACTIVATOR-RELATED"/>
    <property type="match status" value="1"/>
</dbReference>
<dbReference type="Proteomes" id="UP001226867">
    <property type="component" value="Unassembled WGS sequence"/>
</dbReference>
<evidence type="ECO:0000256" key="1">
    <source>
        <dbReference type="ARBA" id="ARBA00009437"/>
    </source>
</evidence>
<accession>A0ABT9S9X2</accession>
<name>A0ABT9S9X2_9BURK</name>
<keyword evidence="8" id="KW-1185">Reference proteome</keyword>
<evidence type="ECO:0000313" key="7">
    <source>
        <dbReference type="EMBL" id="MDP9901151.1"/>
    </source>
</evidence>
<dbReference type="Gene3D" id="3.40.190.290">
    <property type="match status" value="1"/>
</dbReference>
<keyword evidence="5" id="KW-0812">Transmembrane</keyword>
<organism evidence="7 8">
    <name type="scientific">Variovorax ginsengisoli</name>
    <dbReference type="NCBI Taxonomy" id="363844"/>
    <lineage>
        <taxon>Bacteria</taxon>
        <taxon>Pseudomonadati</taxon>
        <taxon>Pseudomonadota</taxon>
        <taxon>Betaproteobacteria</taxon>
        <taxon>Burkholderiales</taxon>
        <taxon>Comamonadaceae</taxon>
        <taxon>Variovorax</taxon>
    </lineage>
</organism>
<dbReference type="RefSeq" id="WP_307690939.1">
    <property type="nucleotide sequence ID" value="NZ_JAUSRO010000011.1"/>
</dbReference>
<keyword evidence="3 7" id="KW-0238">DNA-binding</keyword>
<dbReference type="Gene3D" id="1.10.10.10">
    <property type="entry name" value="Winged helix-like DNA-binding domain superfamily/Winged helix DNA-binding domain"/>
    <property type="match status" value="1"/>
</dbReference>
<evidence type="ECO:0000313" key="8">
    <source>
        <dbReference type="Proteomes" id="UP001226867"/>
    </source>
</evidence>
<protein>
    <submittedName>
        <fullName evidence="7">DNA-binding transcriptional LysR family regulator</fullName>
    </submittedName>
</protein>
<evidence type="ECO:0000256" key="3">
    <source>
        <dbReference type="ARBA" id="ARBA00023125"/>
    </source>
</evidence>
<dbReference type="Pfam" id="PF00126">
    <property type="entry name" value="HTH_1"/>
    <property type="match status" value="1"/>
</dbReference>
<dbReference type="Pfam" id="PF03466">
    <property type="entry name" value="LysR_substrate"/>
    <property type="match status" value="1"/>
</dbReference>
<dbReference type="InterPro" id="IPR000847">
    <property type="entry name" value="LysR_HTH_N"/>
</dbReference>
<dbReference type="InterPro" id="IPR050950">
    <property type="entry name" value="HTH-type_LysR_regulators"/>
</dbReference>
<dbReference type="CDD" id="cd08440">
    <property type="entry name" value="PBP2_LTTR_like_4"/>
    <property type="match status" value="1"/>
</dbReference>
<evidence type="ECO:0000256" key="2">
    <source>
        <dbReference type="ARBA" id="ARBA00023015"/>
    </source>
</evidence>
<dbReference type="InterPro" id="IPR005119">
    <property type="entry name" value="LysR_subst-bd"/>
</dbReference>
<sequence length="303" mass="33075">MKPPDLSTRQLRAFLALADQRNFTRAAQTCHLSQPAFSALIRTLEDALGARLFDRDTRSVQLTPEGRLFEGPARRLLDDMGGALGDLADHVARRKGRVRVAALPSLAAGWLPAVFAEFMQAWPGITVDLNDALSDACIALVRGGQVDFALASSGADAAASDLRSRTLCSDRFHLVCRADHPLASESRLTARKLAPWPFIQMARNSSVRQSLDAALHPLRMNAVFEVEHLATVMGLVEAGLGISVVPALTLFHFRRDTLMTRPLPLPALTRTVYLVQRREGSLSIAAQTLHDLIVARLGSLKFD</sequence>
<dbReference type="InterPro" id="IPR036388">
    <property type="entry name" value="WH-like_DNA-bd_sf"/>
</dbReference>
<dbReference type="PROSITE" id="PS50931">
    <property type="entry name" value="HTH_LYSR"/>
    <property type="match status" value="1"/>
</dbReference>
<proteinExistence type="inferred from homology"/>
<reference evidence="7 8" key="1">
    <citation type="submission" date="2023-07" db="EMBL/GenBank/DDBJ databases">
        <title>Sorghum-associated microbial communities from plants grown in Nebraska, USA.</title>
        <authorList>
            <person name="Schachtman D."/>
        </authorList>
    </citation>
    <scope>NUCLEOTIDE SEQUENCE [LARGE SCALE GENOMIC DNA]</scope>
    <source>
        <strain evidence="7 8">DS1607</strain>
    </source>
</reference>
<dbReference type="SUPFAM" id="SSF46785">
    <property type="entry name" value="Winged helix' DNA-binding domain"/>
    <property type="match status" value="1"/>
</dbReference>
<dbReference type="InterPro" id="IPR036390">
    <property type="entry name" value="WH_DNA-bd_sf"/>
</dbReference>
<feature type="domain" description="HTH lysR-type" evidence="6">
    <location>
        <begin position="6"/>
        <end position="63"/>
    </location>
</feature>
<keyword evidence="5" id="KW-0472">Membrane</keyword>
<evidence type="ECO:0000256" key="4">
    <source>
        <dbReference type="ARBA" id="ARBA00023163"/>
    </source>
</evidence>
<feature type="transmembrane region" description="Helical" evidence="5">
    <location>
        <begin position="229"/>
        <end position="251"/>
    </location>
</feature>
<dbReference type="PRINTS" id="PR00039">
    <property type="entry name" value="HTHLYSR"/>
</dbReference>
<comment type="caution">
    <text evidence="7">The sequence shown here is derived from an EMBL/GenBank/DDBJ whole genome shotgun (WGS) entry which is preliminary data.</text>
</comment>
<dbReference type="EMBL" id="JAUSRO010000011">
    <property type="protein sequence ID" value="MDP9901151.1"/>
    <property type="molecule type" value="Genomic_DNA"/>
</dbReference>
<dbReference type="PANTHER" id="PTHR30419">
    <property type="entry name" value="HTH-TYPE TRANSCRIPTIONAL REGULATOR YBHD"/>
    <property type="match status" value="1"/>
</dbReference>
<keyword evidence="4" id="KW-0804">Transcription</keyword>
<dbReference type="SUPFAM" id="SSF53850">
    <property type="entry name" value="Periplasmic binding protein-like II"/>
    <property type="match status" value="1"/>
</dbReference>
<dbReference type="GO" id="GO:0003677">
    <property type="term" value="F:DNA binding"/>
    <property type="evidence" value="ECO:0007669"/>
    <property type="project" value="UniProtKB-KW"/>
</dbReference>